<dbReference type="PANTHER" id="PTHR41521">
    <property type="match status" value="1"/>
</dbReference>
<dbReference type="EMBL" id="BAABAZ010000004">
    <property type="protein sequence ID" value="GAA4283254.1"/>
    <property type="molecule type" value="Genomic_DNA"/>
</dbReference>
<name>A0ABP8EH12_9MICO</name>
<proteinExistence type="predicted"/>
<evidence type="ECO:0000313" key="3">
    <source>
        <dbReference type="Proteomes" id="UP001501586"/>
    </source>
</evidence>
<dbReference type="Pfam" id="PF07045">
    <property type="entry name" value="DUF1330"/>
    <property type="match status" value="1"/>
</dbReference>
<dbReference type="InterPro" id="IPR010753">
    <property type="entry name" value="DUF1330"/>
</dbReference>
<dbReference type="Gene3D" id="3.30.70.100">
    <property type="match status" value="1"/>
</dbReference>
<accession>A0ABP8EH12</accession>
<evidence type="ECO:0000313" key="2">
    <source>
        <dbReference type="EMBL" id="GAA4283254.1"/>
    </source>
</evidence>
<dbReference type="SUPFAM" id="SSF54909">
    <property type="entry name" value="Dimeric alpha+beta barrel"/>
    <property type="match status" value="1"/>
</dbReference>
<dbReference type="Proteomes" id="UP001501586">
    <property type="component" value="Unassembled WGS sequence"/>
</dbReference>
<organism evidence="2 3">
    <name type="scientific">Brevibacterium daeguense</name>
    <dbReference type="NCBI Taxonomy" id="909936"/>
    <lineage>
        <taxon>Bacteria</taxon>
        <taxon>Bacillati</taxon>
        <taxon>Actinomycetota</taxon>
        <taxon>Actinomycetes</taxon>
        <taxon>Micrococcales</taxon>
        <taxon>Brevibacteriaceae</taxon>
        <taxon>Brevibacterium</taxon>
    </lineage>
</organism>
<keyword evidence="3" id="KW-1185">Reference proteome</keyword>
<dbReference type="RefSeq" id="WP_236865628.1">
    <property type="nucleotide sequence ID" value="NZ_BAABAZ010000004.1"/>
</dbReference>
<evidence type="ECO:0000259" key="1">
    <source>
        <dbReference type="Pfam" id="PF07045"/>
    </source>
</evidence>
<sequence>MTDTPVKSYAVGLLSEVRMGADIAEYLRRIDDTLAPFSGRFLVHGNVPTELEGTWPGDLIVIEFPQAEGASAWYASEGYQAILPLRTDNADGVVAVFEGVEHPHRATDILRNGAATGA</sequence>
<comment type="caution">
    <text evidence="2">The sequence shown here is derived from an EMBL/GenBank/DDBJ whole genome shotgun (WGS) entry which is preliminary data.</text>
</comment>
<gene>
    <name evidence="2" type="ORF">GCM10022261_07850</name>
</gene>
<reference evidence="3" key="1">
    <citation type="journal article" date="2019" name="Int. J. Syst. Evol. Microbiol.">
        <title>The Global Catalogue of Microorganisms (GCM) 10K type strain sequencing project: providing services to taxonomists for standard genome sequencing and annotation.</title>
        <authorList>
            <consortium name="The Broad Institute Genomics Platform"/>
            <consortium name="The Broad Institute Genome Sequencing Center for Infectious Disease"/>
            <person name="Wu L."/>
            <person name="Ma J."/>
        </authorList>
    </citation>
    <scope>NUCLEOTIDE SEQUENCE [LARGE SCALE GENOMIC DNA]</scope>
    <source>
        <strain evidence="3">JCM 17458</strain>
    </source>
</reference>
<protein>
    <submittedName>
        <fullName evidence="2">DUF1330 domain-containing protein</fullName>
    </submittedName>
</protein>
<dbReference type="PANTHER" id="PTHR41521:SF4">
    <property type="entry name" value="BLR0684 PROTEIN"/>
    <property type="match status" value="1"/>
</dbReference>
<dbReference type="InterPro" id="IPR011008">
    <property type="entry name" value="Dimeric_a/b-barrel"/>
</dbReference>
<feature type="domain" description="DUF1330" evidence="1">
    <location>
        <begin position="7"/>
        <end position="100"/>
    </location>
</feature>